<protein>
    <recommendedName>
        <fullName evidence="1">GST N-terminal domain-containing protein</fullName>
    </recommendedName>
</protein>
<name>A0A376BBM9_9ASCO</name>
<evidence type="ECO:0000313" key="3">
    <source>
        <dbReference type="Proteomes" id="UP000262825"/>
    </source>
</evidence>
<dbReference type="InterPro" id="IPR050802">
    <property type="entry name" value="EF-GSTs"/>
</dbReference>
<dbReference type="InterPro" id="IPR004045">
    <property type="entry name" value="Glutathione_S-Trfase_N"/>
</dbReference>
<dbReference type="PANTHER" id="PTHR43986">
    <property type="entry name" value="ELONGATION FACTOR 1-GAMMA"/>
    <property type="match status" value="1"/>
</dbReference>
<dbReference type="Gene3D" id="3.40.30.10">
    <property type="entry name" value="Glutaredoxin"/>
    <property type="match status" value="1"/>
</dbReference>
<evidence type="ECO:0000313" key="2">
    <source>
        <dbReference type="EMBL" id="SSD62026.1"/>
    </source>
</evidence>
<dbReference type="GO" id="GO:0005634">
    <property type="term" value="C:nucleus"/>
    <property type="evidence" value="ECO:0007669"/>
    <property type="project" value="TreeGrafter"/>
</dbReference>
<evidence type="ECO:0000259" key="1">
    <source>
        <dbReference type="Pfam" id="PF02798"/>
    </source>
</evidence>
<dbReference type="Proteomes" id="UP000262825">
    <property type="component" value="Unassembled WGS sequence"/>
</dbReference>
<dbReference type="GO" id="GO:0005737">
    <property type="term" value="C:cytoplasm"/>
    <property type="evidence" value="ECO:0007669"/>
    <property type="project" value="TreeGrafter"/>
</dbReference>
<dbReference type="PANTHER" id="PTHR43986:SF1">
    <property type="entry name" value="ELONGATION FACTOR 1-GAMMA"/>
    <property type="match status" value="1"/>
</dbReference>
<feature type="domain" description="GST N-terminal" evidence="1">
    <location>
        <begin position="3"/>
        <end position="70"/>
    </location>
</feature>
<accession>A0A376BBM9</accession>
<dbReference type="CDD" id="cd03044">
    <property type="entry name" value="GST_N_EF1Bgamma"/>
    <property type="match status" value="1"/>
</dbReference>
<reference evidence="3" key="1">
    <citation type="submission" date="2018-06" db="EMBL/GenBank/DDBJ databases">
        <authorList>
            <person name="Guldener U."/>
        </authorList>
    </citation>
    <scope>NUCLEOTIDE SEQUENCE [LARGE SCALE GENOMIC DNA]</scope>
    <source>
        <strain evidence="3">UTAD17</strain>
    </source>
</reference>
<gene>
    <name evidence="2" type="ORF">SCODWIG_03788</name>
</gene>
<dbReference type="VEuPathDB" id="FungiDB:SCODWIG_03788"/>
<dbReference type="FunFam" id="3.40.30.10:FF:000142">
    <property type="entry name" value="Elongation factor 1 gamma"/>
    <property type="match status" value="1"/>
</dbReference>
<proteinExistence type="predicted"/>
<dbReference type="Pfam" id="PF02798">
    <property type="entry name" value="GST_N"/>
    <property type="match status" value="1"/>
</dbReference>
<dbReference type="GO" id="GO:0006414">
    <property type="term" value="P:translational elongation"/>
    <property type="evidence" value="ECO:0007669"/>
    <property type="project" value="TreeGrafter"/>
</dbReference>
<sequence length="78" mass="8928">MSQGTLYIIPEYPRGSFPAALAKYLNLDVQVDYISECREEFEAKFPLKKIPAFAGKNGFKLTEVIAISYYCMFLPSFF</sequence>
<dbReference type="InterPro" id="IPR036249">
    <property type="entry name" value="Thioredoxin-like_sf"/>
</dbReference>
<dbReference type="SUPFAM" id="SSF52833">
    <property type="entry name" value="Thioredoxin-like"/>
    <property type="match status" value="1"/>
</dbReference>
<dbReference type="EMBL" id="UFAJ01001070">
    <property type="protein sequence ID" value="SSD62026.1"/>
    <property type="molecule type" value="Genomic_DNA"/>
</dbReference>
<dbReference type="AlphaFoldDB" id="A0A376BBM9"/>
<organism evidence="2 3">
    <name type="scientific">Saccharomycodes ludwigii</name>
    <dbReference type="NCBI Taxonomy" id="36035"/>
    <lineage>
        <taxon>Eukaryota</taxon>
        <taxon>Fungi</taxon>
        <taxon>Dikarya</taxon>
        <taxon>Ascomycota</taxon>
        <taxon>Saccharomycotina</taxon>
        <taxon>Saccharomycetes</taxon>
        <taxon>Saccharomycodales</taxon>
        <taxon>Saccharomycodaceae</taxon>
        <taxon>Saccharomycodes</taxon>
    </lineage>
</organism>
<keyword evidence="3" id="KW-1185">Reference proteome</keyword>